<dbReference type="Proteomes" id="UP000531561">
    <property type="component" value="Unassembled WGS sequence"/>
</dbReference>
<dbReference type="EMBL" id="JABFCT010000009">
    <property type="protein sequence ID" value="KAF5873315.1"/>
    <property type="molecule type" value="Genomic_DNA"/>
</dbReference>
<comment type="caution">
    <text evidence="1">The sequence shown here is derived from an EMBL/GenBank/DDBJ whole genome shotgun (WGS) entry which is preliminary data.</text>
</comment>
<accession>A0A8H6EIP2</accession>
<evidence type="ECO:0000313" key="1">
    <source>
        <dbReference type="EMBL" id="KAF5873315.1"/>
    </source>
</evidence>
<reference evidence="1 2" key="1">
    <citation type="journal article" date="2020" name="Phytopathology">
        <title>A high-quality genome resource of Botrytis fragariae, a new and rapidly spreading fungal pathogen causing strawberry gray mold in the U.S.A.</title>
        <authorList>
            <person name="Wu Y."/>
            <person name="Saski C.A."/>
            <person name="Schnabel G."/>
            <person name="Xiao S."/>
            <person name="Hu M."/>
        </authorList>
    </citation>
    <scope>NUCLEOTIDE SEQUENCE [LARGE SCALE GENOMIC DNA]</scope>
    <source>
        <strain evidence="1 2">BVB16</strain>
    </source>
</reference>
<proteinExistence type="predicted"/>
<keyword evidence="2" id="KW-1185">Reference proteome</keyword>
<evidence type="ECO:0000313" key="2">
    <source>
        <dbReference type="Proteomes" id="UP000531561"/>
    </source>
</evidence>
<organism evidence="1 2">
    <name type="scientific">Botrytis fragariae</name>
    <dbReference type="NCBI Taxonomy" id="1964551"/>
    <lineage>
        <taxon>Eukaryota</taxon>
        <taxon>Fungi</taxon>
        <taxon>Dikarya</taxon>
        <taxon>Ascomycota</taxon>
        <taxon>Pezizomycotina</taxon>
        <taxon>Leotiomycetes</taxon>
        <taxon>Helotiales</taxon>
        <taxon>Sclerotiniaceae</taxon>
        <taxon>Botrytis</taxon>
    </lineage>
</organism>
<protein>
    <submittedName>
        <fullName evidence="1">Uncharacterized protein</fullName>
    </submittedName>
</protein>
<dbReference type="AlphaFoldDB" id="A0A8H6EIP2"/>
<sequence>MAENGSTSTSSASNHLPRTQSSYFLAPYHPWPYRICTIQVRPKKAKTTSVLPSRYTAAVARYLSLNSLREKRKKKKKGVKERS</sequence>
<dbReference type="GeneID" id="59262647"/>
<dbReference type="OrthoDB" id="10500306at2759"/>
<dbReference type="RefSeq" id="XP_037192261.1">
    <property type="nucleotide sequence ID" value="XM_037338955.1"/>
</dbReference>
<gene>
    <name evidence="1" type="ORF">Bfra_008597</name>
</gene>
<name>A0A8H6EIP2_9HELO</name>